<evidence type="ECO:0000313" key="2">
    <source>
        <dbReference type="Proteomes" id="UP001060215"/>
    </source>
</evidence>
<reference evidence="1 2" key="1">
    <citation type="journal article" date="2022" name="Plant J.">
        <title>Chromosome-level genome of Camellia lanceoleosa provides a valuable resource for understanding genome evolution and self-incompatibility.</title>
        <authorList>
            <person name="Gong W."/>
            <person name="Xiao S."/>
            <person name="Wang L."/>
            <person name="Liao Z."/>
            <person name="Chang Y."/>
            <person name="Mo W."/>
            <person name="Hu G."/>
            <person name="Li W."/>
            <person name="Zhao G."/>
            <person name="Zhu H."/>
            <person name="Hu X."/>
            <person name="Ji K."/>
            <person name="Xiang X."/>
            <person name="Song Q."/>
            <person name="Yuan D."/>
            <person name="Jin S."/>
            <person name="Zhang L."/>
        </authorList>
    </citation>
    <scope>NUCLEOTIDE SEQUENCE [LARGE SCALE GENOMIC DNA]</scope>
    <source>
        <strain evidence="1">SQ_2022a</strain>
    </source>
</reference>
<sequence>MSLDKQNPSNSNFKKQRASCRAEQRKAHAMVHQLLNLSRPRPLTTAPLNCSSLRFGTCTPNQHVHHIWASLHRSLNCNPRFTCLFSHNNRKQEQAKKALESALGGKKTEFEKWDKEIQKRTEAGGGGDAGGGGWFRWGRWFGGSNGDHFWQEAQQTSLAVLGIILMYLVIAKGEVMLAVIFNPLLFALRGTRNGFTFVTSRILHKIAPNSHANFDKNPTEQAYTHISAKERVVGKWGSD</sequence>
<evidence type="ECO:0000313" key="1">
    <source>
        <dbReference type="EMBL" id="KAI8000932.1"/>
    </source>
</evidence>
<name>A0ACC0GIE0_9ERIC</name>
<comment type="caution">
    <text evidence="1">The sequence shown here is derived from an EMBL/GenBank/DDBJ whole genome shotgun (WGS) entry which is preliminary data.</text>
</comment>
<dbReference type="Proteomes" id="UP001060215">
    <property type="component" value="Chromosome 8"/>
</dbReference>
<accession>A0ACC0GIE0</accession>
<keyword evidence="2" id="KW-1185">Reference proteome</keyword>
<protein>
    <submittedName>
        <fullName evidence="1">Uncharacterized protein</fullName>
    </submittedName>
</protein>
<proteinExistence type="predicted"/>
<gene>
    <name evidence="1" type="ORF">LOK49_LG09G01413</name>
</gene>
<dbReference type="EMBL" id="CM045765">
    <property type="protein sequence ID" value="KAI8000932.1"/>
    <property type="molecule type" value="Genomic_DNA"/>
</dbReference>
<organism evidence="1 2">
    <name type="scientific">Camellia lanceoleosa</name>
    <dbReference type="NCBI Taxonomy" id="1840588"/>
    <lineage>
        <taxon>Eukaryota</taxon>
        <taxon>Viridiplantae</taxon>
        <taxon>Streptophyta</taxon>
        <taxon>Embryophyta</taxon>
        <taxon>Tracheophyta</taxon>
        <taxon>Spermatophyta</taxon>
        <taxon>Magnoliopsida</taxon>
        <taxon>eudicotyledons</taxon>
        <taxon>Gunneridae</taxon>
        <taxon>Pentapetalae</taxon>
        <taxon>asterids</taxon>
        <taxon>Ericales</taxon>
        <taxon>Theaceae</taxon>
        <taxon>Camellia</taxon>
    </lineage>
</organism>